<feature type="domain" description="Secretion system C-terminal sorting" evidence="5">
    <location>
        <begin position="260"/>
        <end position="327"/>
    </location>
</feature>
<dbReference type="NCBIfam" id="TIGR04183">
    <property type="entry name" value="Por_Secre_tail"/>
    <property type="match status" value="1"/>
</dbReference>
<proteinExistence type="inferred from homology"/>
<dbReference type="RefSeq" id="WP_316661544.1">
    <property type="nucleotide sequence ID" value="NZ_JAWHTF010000002.1"/>
</dbReference>
<reference evidence="6 7" key="1">
    <citation type="submission" date="2023-10" db="EMBL/GenBank/DDBJ databases">
        <title>Marimonas sp. nov. isolated from tidal mud flat.</title>
        <authorList>
            <person name="Jaincy N.J."/>
            <person name="Srinivasan S."/>
            <person name="Lee S.-S."/>
        </authorList>
    </citation>
    <scope>NUCLEOTIDE SEQUENCE [LARGE SCALE GENOMIC DNA]</scope>
    <source>
        <strain evidence="6 7">MJ-SS3</strain>
    </source>
</reference>
<dbReference type="PANTHER" id="PTHR10343:SF84">
    <property type="entry name" value="5'-AMP-ACTIVATED PROTEIN KINASE SUBUNIT BETA-1"/>
    <property type="match status" value="1"/>
</dbReference>
<gene>
    <name evidence="6" type="ORF">RXV94_05710</name>
</gene>
<dbReference type="InterPro" id="IPR032640">
    <property type="entry name" value="AMPK1_CBM"/>
</dbReference>
<keyword evidence="7" id="KW-1185">Reference proteome</keyword>
<evidence type="ECO:0000313" key="7">
    <source>
        <dbReference type="Proteomes" id="UP001268651"/>
    </source>
</evidence>
<organism evidence="6 7">
    <name type="scientific">Gilvirhabdus luticola</name>
    <dbReference type="NCBI Taxonomy" id="3079858"/>
    <lineage>
        <taxon>Bacteria</taxon>
        <taxon>Pseudomonadati</taxon>
        <taxon>Bacteroidota</taxon>
        <taxon>Flavobacteriia</taxon>
        <taxon>Flavobacteriales</taxon>
        <taxon>Flavobacteriaceae</taxon>
        <taxon>Gilvirhabdus</taxon>
    </lineage>
</organism>
<dbReference type="EMBL" id="JAWHTF010000002">
    <property type="protein sequence ID" value="MDU8885647.1"/>
    <property type="molecule type" value="Genomic_DNA"/>
</dbReference>
<dbReference type="SUPFAM" id="SSF81296">
    <property type="entry name" value="E set domains"/>
    <property type="match status" value="2"/>
</dbReference>
<dbReference type="InterPro" id="IPR013783">
    <property type="entry name" value="Ig-like_fold"/>
</dbReference>
<dbReference type="CDD" id="cd02859">
    <property type="entry name" value="E_set_AMPKbeta_like_N"/>
    <property type="match status" value="1"/>
</dbReference>
<feature type="domain" description="AMP-activated protein kinase glycogen-binding" evidence="4">
    <location>
        <begin position="36"/>
        <end position="111"/>
    </location>
</feature>
<dbReference type="Proteomes" id="UP001268651">
    <property type="component" value="Unassembled WGS sequence"/>
</dbReference>
<evidence type="ECO:0000256" key="2">
    <source>
        <dbReference type="ARBA" id="ARBA00022729"/>
    </source>
</evidence>
<dbReference type="Gene3D" id="2.60.40.10">
    <property type="entry name" value="Immunoglobulins"/>
    <property type="match status" value="2"/>
</dbReference>
<dbReference type="InterPro" id="IPR050827">
    <property type="entry name" value="CRP1_MDG1_kinase"/>
</dbReference>
<evidence type="ECO:0000259" key="4">
    <source>
        <dbReference type="Pfam" id="PF16561"/>
    </source>
</evidence>
<dbReference type="Pfam" id="PF16561">
    <property type="entry name" value="AMPK1_CBM"/>
    <property type="match status" value="1"/>
</dbReference>
<evidence type="ECO:0000259" key="5">
    <source>
        <dbReference type="Pfam" id="PF18962"/>
    </source>
</evidence>
<comment type="caution">
    <text evidence="6">The sequence shown here is derived from an EMBL/GenBank/DDBJ whole genome shotgun (WGS) entry which is preliminary data.</text>
</comment>
<feature type="chain" id="PRO_5045686051" evidence="3">
    <location>
        <begin position="21"/>
        <end position="330"/>
    </location>
</feature>
<feature type="signal peptide" evidence="3">
    <location>
        <begin position="1"/>
        <end position="20"/>
    </location>
</feature>
<protein>
    <submittedName>
        <fullName evidence="6">T9SS type A sorting domain-containing protein</fullName>
    </submittedName>
</protein>
<evidence type="ECO:0000256" key="3">
    <source>
        <dbReference type="SAM" id="SignalP"/>
    </source>
</evidence>
<dbReference type="InterPro" id="IPR014756">
    <property type="entry name" value="Ig_E-set"/>
</dbReference>
<dbReference type="InterPro" id="IPR026444">
    <property type="entry name" value="Secre_tail"/>
</dbReference>
<evidence type="ECO:0000256" key="1">
    <source>
        <dbReference type="ARBA" id="ARBA00010926"/>
    </source>
</evidence>
<dbReference type="PANTHER" id="PTHR10343">
    <property type="entry name" value="5'-AMP-ACTIVATED PROTEIN KINASE , BETA SUBUNIT"/>
    <property type="match status" value="1"/>
</dbReference>
<accession>A0ABU3U5G5</accession>
<keyword evidence="2 3" id="KW-0732">Signal</keyword>
<name>A0ABU3U5G5_9FLAO</name>
<comment type="similarity">
    <text evidence="1">Belongs to the 5'-AMP-activated protein kinase beta subunit family.</text>
</comment>
<evidence type="ECO:0000313" key="6">
    <source>
        <dbReference type="EMBL" id="MDU8885647.1"/>
    </source>
</evidence>
<dbReference type="Pfam" id="PF18962">
    <property type="entry name" value="Por_Secre_tail"/>
    <property type="match status" value="1"/>
</dbReference>
<sequence>MKKNYLLFLFLFLLTLHLSAQSNITFSVDMTGQTFTQAYVSGSFNGWSGTSNPLVDMGSGIWEATFPLADGEHEYKFTYDNWTGQEAFSQGDVCTITNGGGNHNRILVVAGSDKTLPTAPFSGCVESASNPGPHSLIVNVDMSAYGGSINTAVNINGQNYNSQGLGNWCGPCIPLVDMGSNIWSATIPLEEYTYEFKITVDGWTDQEFFAQFDPGTVTNDGNTNRYIQMYGDRTINLVWNTPQILSAEANDLNINSFKTFPNPTRDSWTIKAANNSIINIQVFDVLGKNVMSLNPSSNEAVIDGSSLGLGLYFAKVTSELGSDTLKLVKH</sequence>